<organism evidence="2 3">
    <name type="scientific">Frieseomelitta varia</name>
    <dbReference type="NCBI Taxonomy" id="561572"/>
    <lineage>
        <taxon>Eukaryota</taxon>
        <taxon>Metazoa</taxon>
        <taxon>Ecdysozoa</taxon>
        <taxon>Arthropoda</taxon>
        <taxon>Hexapoda</taxon>
        <taxon>Insecta</taxon>
        <taxon>Pterygota</taxon>
        <taxon>Neoptera</taxon>
        <taxon>Endopterygota</taxon>
        <taxon>Hymenoptera</taxon>
        <taxon>Apocrita</taxon>
        <taxon>Aculeata</taxon>
        <taxon>Apoidea</taxon>
        <taxon>Anthophila</taxon>
        <taxon>Apidae</taxon>
        <taxon>Frieseomelitta</taxon>
    </lineage>
</organism>
<comment type="caution">
    <text evidence="2">The sequence shown here is derived from an EMBL/GenBank/DDBJ whole genome shotgun (WGS) entry which is preliminary data.</text>
</comment>
<dbReference type="Proteomes" id="UP000655588">
    <property type="component" value="Unassembled WGS sequence"/>
</dbReference>
<name>A0A833W598_9HYME</name>
<gene>
    <name evidence="2" type="ORF">E2986_10725</name>
</gene>
<dbReference type="AlphaFoldDB" id="A0A833W598"/>
<protein>
    <submittedName>
        <fullName evidence="2">Uncharacterized protein</fullName>
    </submittedName>
</protein>
<keyword evidence="1" id="KW-0472">Membrane</keyword>
<evidence type="ECO:0000313" key="3">
    <source>
        <dbReference type="Proteomes" id="UP000655588"/>
    </source>
</evidence>
<keyword evidence="3" id="KW-1185">Reference proteome</keyword>
<sequence>MAKTWFTEVQFKLFSTKQSRGLEMYPTPATLYALRLSLQQSTVSSMFRKNVVERNVTKSACILATIGLSMSIFSVKKMLTSKHNARL</sequence>
<keyword evidence="1" id="KW-0812">Transmembrane</keyword>
<reference evidence="2" key="1">
    <citation type="submission" date="2019-11" db="EMBL/GenBank/DDBJ databases">
        <title>The nuclear and mitochondrial genomes of Frieseomelitta varia - a highly eusocial stingless bee (Meliponini) with a permanently sterile worker caste.</title>
        <authorList>
            <person name="Freitas F.C.P."/>
            <person name="Lourenco A.P."/>
            <person name="Nunes F.M.F."/>
            <person name="Paschoal A.R."/>
            <person name="Abreu F.C.P."/>
            <person name="Barbin F.O."/>
            <person name="Bataglia L."/>
            <person name="Cardoso-Junior C.A.M."/>
            <person name="Cervoni M.S."/>
            <person name="Silva S.R."/>
            <person name="Dalarmi F."/>
            <person name="Del Lama M.A."/>
            <person name="Depintor T.S."/>
            <person name="Ferreira K.M."/>
            <person name="Goria P.S."/>
            <person name="Jaskot M.C."/>
            <person name="Lago D.C."/>
            <person name="Luna-Lucena D."/>
            <person name="Moda L.M."/>
            <person name="Nascimento L."/>
            <person name="Pedrino M."/>
            <person name="Rabico F.O."/>
            <person name="Sanches F.C."/>
            <person name="Santos D.E."/>
            <person name="Santos C.G."/>
            <person name="Vieira J."/>
            <person name="Lopes T.F."/>
            <person name="Barchuk A.R."/>
            <person name="Hartfelder K."/>
            <person name="Simoes Z.L.P."/>
            <person name="Bitondi M.M.G."/>
            <person name="Pinheiro D.G."/>
        </authorList>
    </citation>
    <scope>NUCLEOTIDE SEQUENCE</scope>
    <source>
        <strain evidence="2">USP_RPSP 00005682</strain>
        <tissue evidence="2">Whole individual</tissue>
    </source>
</reference>
<evidence type="ECO:0000313" key="2">
    <source>
        <dbReference type="EMBL" id="KAF3421393.1"/>
    </source>
</evidence>
<feature type="transmembrane region" description="Helical" evidence="1">
    <location>
        <begin position="56"/>
        <end position="75"/>
    </location>
</feature>
<accession>A0A833W598</accession>
<evidence type="ECO:0000256" key="1">
    <source>
        <dbReference type="SAM" id="Phobius"/>
    </source>
</evidence>
<keyword evidence="1" id="KW-1133">Transmembrane helix</keyword>
<dbReference type="EMBL" id="WNWW01000870">
    <property type="protein sequence ID" value="KAF3421393.1"/>
    <property type="molecule type" value="Genomic_DNA"/>
</dbReference>
<proteinExistence type="predicted"/>